<organism evidence="5 7">
    <name type="scientific">Candidatus Cryosericum odellii</name>
    <dbReference type="NCBI Taxonomy" id="2290917"/>
    <lineage>
        <taxon>Bacteria</taxon>
        <taxon>Pseudomonadati</taxon>
        <taxon>Caldisericota/Cryosericota group</taxon>
        <taxon>Candidatus Cryosericota</taxon>
        <taxon>Candidatus Cryosericia</taxon>
        <taxon>Candidatus Cryosericales</taxon>
        <taxon>Candidatus Cryosericaceae</taxon>
        <taxon>Candidatus Cryosericum</taxon>
    </lineage>
</organism>
<dbReference type="PANTHER" id="PTHR43179">
    <property type="entry name" value="RHAMNOSYLTRANSFERASE WBBL"/>
    <property type="match status" value="1"/>
</dbReference>
<keyword evidence="2" id="KW-0328">Glycosyltransferase</keyword>
<dbReference type="AlphaFoldDB" id="A0A398CWL2"/>
<feature type="transmembrane region" description="Helical" evidence="4">
    <location>
        <begin position="190"/>
        <end position="209"/>
    </location>
</feature>
<evidence type="ECO:0000313" key="7">
    <source>
        <dbReference type="Proteomes" id="UP000266260"/>
    </source>
</evidence>
<dbReference type="EMBL" id="QXIT01000136">
    <property type="protein sequence ID" value="RIE07055.1"/>
    <property type="molecule type" value="Genomic_DNA"/>
</dbReference>
<accession>A0A398D6L1</accession>
<keyword evidence="4" id="KW-1133">Transmembrane helix</keyword>
<sequence length="269" mass="30181">MKKTQHVMGSHDQPACAGVSGFREAVTQGAQYVWILNNDTVVDCRALGYLVERMSLDHTIGLCGCTLLEYLDPHLVQAASGAHYDYRTTRTKNCGRGLTANARLDTCRVEKSITYVAGASVMAIRAYLQDVGLMNECYFLYFEELDWAIWGKRRGFQLGYASDALVYHKQGASTGSKESNLLPLPCAQYFYARNLLLMTASFYRPWYFLIWMKIMGTAVKYFLMGHLVLAKATCLGVLNLGLAEDLDHVRDRLSSDGSPVRGRQTGWRN</sequence>
<reference evidence="7 8" key="1">
    <citation type="submission" date="2018-09" db="EMBL/GenBank/DDBJ databases">
        <title>Discovery and Ecogenomic Context for Candidatus Cryosericales, a Global Caldiserica Order Active in Thawing Permafrost.</title>
        <authorList>
            <person name="Martinez M.A."/>
            <person name="Woodcroft B.J."/>
            <person name="Ignacio Espinoza J.C."/>
            <person name="Zayed A."/>
            <person name="Singleton C.M."/>
            <person name="Boyd J."/>
            <person name="Li Y.-F."/>
            <person name="Purvine S."/>
            <person name="Maughan H."/>
            <person name="Hodgkins S.B."/>
            <person name="Anderson D."/>
            <person name="Sederholm M."/>
            <person name="Temperton B."/>
            <person name="Saleska S.R."/>
            <person name="Tyson G.W."/>
            <person name="Rich V.I."/>
        </authorList>
    </citation>
    <scope>NUCLEOTIDE SEQUENCE [LARGE SCALE GENOMIC DNA]</scope>
    <source>
        <strain evidence="6 8">SMC5</strain>
        <strain evidence="5 7">SMC6</strain>
    </source>
</reference>
<dbReference type="SUPFAM" id="SSF53448">
    <property type="entry name" value="Nucleotide-diphospho-sugar transferases"/>
    <property type="match status" value="1"/>
</dbReference>
<evidence type="ECO:0000256" key="2">
    <source>
        <dbReference type="ARBA" id="ARBA00022676"/>
    </source>
</evidence>
<keyword evidence="7" id="KW-1185">Reference proteome</keyword>
<dbReference type="GO" id="GO:0016757">
    <property type="term" value="F:glycosyltransferase activity"/>
    <property type="evidence" value="ECO:0007669"/>
    <property type="project" value="UniProtKB-KW"/>
</dbReference>
<dbReference type="RefSeq" id="WP_119120384.1">
    <property type="nucleotide sequence ID" value="NZ_QXIT01000136.1"/>
</dbReference>
<keyword evidence="3 5" id="KW-0808">Transferase</keyword>
<dbReference type="OrthoDB" id="9771846at2"/>
<comment type="similarity">
    <text evidence="1">Belongs to the glycosyltransferase 2 family.</text>
</comment>
<comment type="caution">
    <text evidence="5">The sequence shown here is derived from an EMBL/GenBank/DDBJ whole genome shotgun (WGS) entry which is preliminary data.</text>
</comment>
<evidence type="ECO:0000313" key="5">
    <source>
        <dbReference type="EMBL" id="RIE07055.1"/>
    </source>
</evidence>
<evidence type="ECO:0000256" key="1">
    <source>
        <dbReference type="ARBA" id="ARBA00006739"/>
    </source>
</evidence>
<accession>A0A398CWL2</accession>
<proteinExistence type="inferred from homology"/>
<keyword evidence="4" id="KW-0472">Membrane</keyword>
<dbReference type="Proteomes" id="UP000266489">
    <property type="component" value="Unassembled WGS sequence"/>
</dbReference>
<dbReference type="Proteomes" id="UP000266260">
    <property type="component" value="Unassembled WGS sequence"/>
</dbReference>
<feature type="transmembrane region" description="Helical" evidence="4">
    <location>
        <begin position="221"/>
        <end position="242"/>
    </location>
</feature>
<evidence type="ECO:0000313" key="6">
    <source>
        <dbReference type="EMBL" id="RIE08038.1"/>
    </source>
</evidence>
<name>A0A398CWL2_9BACT</name>
<dbReference type="InterPro" id="IPR029044">
    <property type="entry name" value="Nucleotide-diphossugar_trans"/>
</dbReference>
<dbReference type="Gene3D" id="3.90.550.10">
    <property type="entry name" value="Spore Coat Polysaccharide Biosynthesis Protein SpsA, Chain A"/>
    <property type="match status" value="1"/>
</dbReference>
<protein>
    <submittedName>
        <fullName evidence="5">Glycosyltransferase family 2 protein</fullName>
    </submittedName>
</protein>
<keyword evidence="4" id="KW-0812">Transmembrane</keyword>
<dbReference type="PANTHER" id="PTHR43179:SF12">
    <property type="entry name" value="GALACTOFURANOSYLTRANSFERASE GLFT2"/>
    <property type="match status" value="1"/>
</dbReference>
<dbReference type="EMBL" id="QXIU01000211">
    <property type="protein sequence ID" value="RIE08038.1"/>
    <property type="molecule type" value="Genomic_DNA"/>
</dbReference>
<evidence type="ECO:0000256" key="4">
    <source>
        <dbReference type="SAM" id="Phobius"/>
    </source>
</evidence>
<evidence type="ECO:0000256" key="3">
    <source>
        <dbReference type="ARBA" id="ARBA00022679"/>
    </source>
</evidence>
<evidence type="ECO:0000313" key="8">
    <source>
        <dbReference type="Proteomes" id="UP000266489"/>
    </source>
</evidence>
<gene>
    <name evidence="6" type="ORF">SMC5_08640</name>
    <name evidence="5" type="ORF">SMC6_07715</name>
</gene>